<dbReference type="EMBL" id="FNKB01000001">
    <property type="protein sequence ID" value="SDQ20438.1"/>
    <property type="molecule type" value="Genomic_DNA"/>
</dbReference>
<evidence type="ECO:0000313" key="2">
    <source>
        <dbReference type="EMBL" id="SDQ20438.1"/>
    </source>
</evidence>
<dbReference type="RefSeq" id="WP_010154870.1">
    <property type="nucleotide sequence ID" value="NZ_FNKB01000001.1"/>
</dbReference>
<proteinExistence type="predicted"/>
<gene>
    <name evidence="2" type="ORF">SAMN04488565_1311</name>
</gene>
<reference evidence="2 3" key="1">
    <citation type="submission" date="2016-10" db="EMBL/GenBank/DDBJ databases">
        <authorList>
            <person name="de Groot N.N."/>
        </authorList>
    </citation>
    <scope>NUCLEOTIDE SEQUENCE [LARGE SCALE GENOMIC DNA]</scope>
    <source>
        <strain evidence="2 3">DSM 22788</strain>
    </source>
</reference>
<feature type="compositionally biased region" description="Low complexity" evidence="1">
    <location>
        <begin position="10"/>
        <end position="29"/>
    </location>
</feature>
<dbReference type="Proteomes" id="UP000182690">
    <property type="component" value="Unassembled WGS sequence"/>
</dbReference>
<accession>A0A1H0YZA0</accession>
<evidence type="ECO:0000256" key="1">
    <source>
        <dbReference type="SAM" id="MobiDB-lite"/>
    </source>
</evidence>
<name>A0A1H0YZA0_9MICO</name>
<protein>
    <submittedName>
        <fullName evidence="2">Uncharacterized protein</fullName>
    </submittedName>
</protein>
<feature type="region of interest" description="Disordered" evidence="1">
    <location>
        <begin position="1"/>
        <end position="29"/>
    </location>
</feature>
<evidence type="ECO:0000313" key="3">
    <source>
        <dbReference type="Proteomes" id="UP000182690"/>
    </source>
</evidence>
<dbReference type="AlphaFoldDB" id="A0A1H0YZA0"/>
<sequence length="107" mass="11900">MTSHTRITHTPAARTADARPAAAAPLRTPYHSLSGADEMLVPDWAQRRSVYRSSGRTLYVVETDRLTDARSDLKRLDRAGWNVTVSELPSSERARIALTRKELARAA</sequence>
<organism evidence="2 3">
    <name type="scientific">Leucobacter chromiiresistens</name>
    <dbReference type="NCBI Taxonomy" id="1079994"/>
    <lineage>
        <taxon>Bacteria</taxon>
        <taxon>Bacillati</taxon>
        <taxon>Actinomycetota</taxon>
        <taxon>Actinomycetes</taxon>
        <taxon>Micrococcales</taxon>
        <taxon>Microbacteriaceae</taxon>
        <taxon>Leucobacter</taxon>
    </lineage>
</organism>